<gene>
    <name evidence="2" type="ORF">BDP55DRAFT_673060</name>
</gene>
<accession>A0AAJ0AFN5</accession>
<organism evidence="2 3">
    <name type="scientific">Colletotrichum godetiae</name>
    <dbReference type="NCBI Taxonomy" id="1209918"/>
    <lineage>
        <taxon>Eukaryota</taxon>
        <taxon>Fungi</taxon>
        <taxon>Dikarya</taxon>
        <taxon>Ascomycota</taxon>
        <taxon>Pezizomycotina</taxon>
        <taxon>Sordariomycetes</taxon>
        <taxon>Hypocreomycetidae</taxon>
        <taxon>Glomerellales</taxon>
        <taxon>Glomerellaceae</taxon>
        <taxon>Colletotrichum</taxon>
        <taxon>Colletotrichum acutatum species complex</taxon>
    </lineage>
</organism>
<protein>
    <submittedName>
        <fullName evidence="2">Uncharacterized protein</fullName>
    </submittedName>
</protein>
<name>A0AAJ0AFN5_9PEZI</name>
<comment type="caution">
    <text evidence="2">The sequence shown here is derived from an EMBL/GenBank/DDBJ whole genome shotgun (WGS) entry which is preliminary data.</text>
</comment>
<evidence type="ECO:0000313" key="3">
    <source>
        <dbReference type="Proteomes" id="UP001224890"/>
    </source>
</evidence>
<keyword evidence="3" id="KW-1185">Reference proteome</keyword>
<feature type="region of interest" description="Disordered" evidence="1">
    <location>
        <begin position="1"/>
        <end position="51"/>
    </location>
</feature>
<evidence type="ECO:0000313" key="2">
    <source>
        <dbReference type="EMBL" id="KAK1672410.1"/>
    </source>
</evidence>
<dbReference type="RefSeq" id="XP_060426413.1">
    <property type="nucleotide sequence ID" value="XM_060575567.1"/>
</dbReference>
<dbReference type="Proteomes" id="UP001224890">
    <property type="component" value="Unassembled WGS sequence"/>
</dbReference>
<sequence>MVDRYIPLPSKCDSSSFSPKAHHPLPPTTAPGGHLKQARPGHTFPSRPAYT</sequence>
<proteinExistence type="predicted"/>
<dbReference type="AlphaFoldDB" id="A0AAJ0AFN5"/>
<dbReference type="EMBL" id="JAHMHR010000038">
    <property type="protein sequence ID" value="KAK1672410.1"/>
    <property type="molecule type" value="Genomic_DNA"/>
</dbReference>
<evidence type="ECO:0000256" key="1">
    <source>
        <dbReference type="SAM" id="MobiDB-lite"/>
    </source>
</evidence>
<dbReference type="GeneID" id="85460093"/>
<reference evidence="2" key="1">
    <citation type="submission" date="2021-06" db="EMBL/GenBank/DDBJ databases">
        <title>Comparative genomics, transcriptomics and evolutionary studies reveal genomic signatures of adaptation to plant cell wall in hemibiotrophic fungi.</title>
        <authorList>
            <consortium name="DOE Joint Genome Institute"/>
            <person name="Baroncelli R."/>
            <person name="Diaz J.F."/>
            <person name="Benocci T."/>
            <person name="Peng M."/>
            <person name="Battaglia E."/>
            <person name="Haridas S."/>
            <person name="Andreopoulos W."/>
            <person name="Labutti K."/>
            <person name="Pangilinan J."/>
            <person name="Floch G.L."/>
            <person name="Makela M.R."/>
            <person name="Henrissat B."/>
            <person name="Grigoriev I.V."/>
            <person name="Crouch J.A."/>
            <person name="De Vries R.P."/>
            <person name="Sukno S.A."/>
            <person name="Thon M.R."/>
        </authorList>
    </citation>
    <scope>NUCLEOTIDE SEQUENCE</scope>
    <source>
        <strain evidence="2">CBS 193.32</strain>
    </source>
</reference>